<dbReference type="EMBL" id="JAIMJA010000012">
    <property type="protein sequence ID" value="MCE2595714.1"/>
    <property type="molecule type" value="Genomic_DNA"/>
</dbReference>
<evidence type="ECO:0000256" key="3">
    <source>
        <dbReference type="HAMAP-Rule" id="MF_00789"/>
    </source>
</evidence>
<sequence length="232" mass="25445" precursor="true">MMKRFKQAMVFIVISCSAFLASATEFKVPNIYEILVVNGQESGNAFFKNDRSITLADEGKQQVVLRFAAQRGVVNTEDMRGIAKSQPIVLTFSTDGLSQVSVEKPHLYTARSVDKYAKNPVFTLVDQDGKSVPLVQDELFKEGVQLTRDYEQEVKAYNQSNGIAALVMSEAVIEPPKAPMVTEPTEAAASPAPSTPSSATTTSSIFEMTQQTFTQLSDAEKKAFLQWAVGQM</sequence>
<reference evidence="5 6" key="1">
    <citation type="journal article" date="2022" name="Environ. Microbiol. Rep.">
        <title>Eco-phylogenetic analyses reveal divergent evolution of vitamin B12 metabolism in the marine bacterial family 'Psychromonadaceae'.</title>
        <authorList>
            <person name="Jin X."/>
            <person name="Yang Y."/>
            <person name="Cao H."/>
            <person name="Gao B."/>
            <person name="Zhao Z."/>
        </authorList>
    </citation>
    <scope>NUCLEOTIDE SEQUENCE [LARGE SCALE GENOMIC DNA]</scope>
    <source>
        <strain evidence="5 6">MKS20</strain>
    </source>
</reference>
<gene>
    <name evidence="5" type="ORF">K6Y31_12915</name>
</gene>
<evidence type="ECO:0000256" key="2">
    <source>
        <dbReference type="ARBA" id="ARBA00022729"/>
    </source>
</evidence>
<feature type="signal peptide" evidence="3">
    <location>
        <begin position="1"/>
        <end position="23"/>
    </location>
</feature>
<dbReference type="Proteomes" id="UP001201273">
    <property type="component" value="Unassembled WGS sequence"/>
</dbReference>
<accession>A0ABS8WDS8</accession>
<evidence type="ECO:0000256" key="4">
    <source>
        <dbReference type="SAM" id="MobiDB-lite"/>
    </source>
</evidence>
<dbReference type="HAMAP" id="MF_00789">
    <property type="entry name" value="UPF0319"/>
    <property type="match status" value="1"/>
</dbReference>
<comment type="caution">
    <text evidence="5">The sequence shown here is derived from an EMBL/GenBank/DDBJ whole genome shotgun (WGS) entry which is preliminary data.</text>
</comment>
<dbReference type="InterPro" id="IPR018635">
    <property type="entry name" value="UPF0319"/>
</dbReference>
<name>A0ABS8WDS8_9GAMM</name>
<keyword evidence="2 3" id="KW-0732">Signal</keyword>
<dbReference type="PANTHER" id="PTHR38108">
    <property type="entry name" value="UPF0319 PROTEIN YCCT"/>
    <property type="match status" value="1"/>
</dbReference>
<evidence type="ECO:0000313" key="5">
    <source>
        <dbReference type="EMBL" id="MCE2595714.1"/>
    </source>
</evidence>
<protein>
    <recommendedName>
        <fullName evidence="3">UPF0319 protein K6Y31_12915</fullName>
    </recommendedName>
</protein>
<evidence type="ECO:0000256" key="1">
    <source>
        <dbReference type="ARBA" id="ARBA00008490"/>
    </source>
</evidence>
<feature type="chain" id="PRO_5044913610" description="UPF0319 protein K6Y31_12915" evidence="3">
    <location>
        <begin position="24"/>
        <end position="232"/>
    </location>
</feature>
<keyword evidence="6" id="KW-1185">Reference proteome</keyword>
<feature type="region of interest" description="Disordered" evidence="4">
    <location>
        <begin position="181"/>
        <end position="202"/>
    </location>
</feature>
<evidence type="ECO:0000313" key="6">
    <source>
        <dbReference type="Proteomes" id="UP001201273"/>
    </source>
</evidence>
<proteinExistence type="inferred from homology"/>
<dbReference type="RefSeq" id="WP_233053388.1">
    <property type="nucleotide sequence ID" value="NZ_JAIMJA010000012.1"/>
</dbReference>
<dbReference type="Pfam" id="PF09829">
    <property type="entry name" value="DUF2057"/>
    <property type="match status" value="1"/>
</dbReference>
<organism evidence="5 6">
    <name type="scientific">Motilimonas cestriensis</name>
    <dbReference type="NCBI Taxonomy" id="2742685"/>
    <lineage>
        <taxon>Bacteria</taxon>
        <taxon>Pseudomonadati</taxon>
        <taxon>Pseudomonadota</taxon>
        <taxon>Gammaproteobacteria</taxon>
        <taxon>Alteromonadales</taxon>
        <taxon>Alteromonadales genera incertae sedis</taxon>
        <taxon>Motilimonas</taxon>
    </lineage>
</organism>
<comment type="similarity">
    <text evidence="1 3">Belongs to the UPF0319 family.</text>
</comment>
<feature type="compositionally biased region" description="Low complexity" evidence="4">
    <location>
        <begin position="182"/>
        <end position="202"/>
    </location>
</feature>
<dbReference type="PANTHER" id="PTHR38108:SF1">
    <property type="entry name" value="UPF0319 PROTEIN YCCT"/>
    <property type="match status" value="1"/>
</dbReference>